<organism evidence="12 14">
    <name type="scientific">Xanthomonas vesicatoria</name>
    <dbReference type="NCBI Taxonomy" id="56460"/>
    <lineage>
        <taxon>Bacteria</taxon>
        <taxon>Pseudomonadati</taxon>
        <taxon>Pseudomonadota</taxon>
        <taxon>Gammaproteobacteria</taxon>
        <taxon>Lysobacterales</taxon>
        <taxon>Lysobacteraceae</taxon>
        <taxon>Xanthomonas</taxon>
    </lineage>
</organism>
<reference evidence="12 14" key="1">
    <citation type="submission" date="2014-11" db="EMBL/GenBank/DDBJ databases">
        <title>Draft Genome Sequences of Xanthomonas vesicatoria Strains from the Balkan Peninsula.</title>
        <authorList>
            <person name="Vancheva T."/>
            <person name="Lefeuvre P."/>
            <person name="Bogatzevska N."/>
            <person name="Moncheva P."/>
            <person name="Koebnik R."/>
        </authorList>
    </citation>
    <scope>NUCLEOTIDE SEQUENCE [LARGE SCALE GENOMIC DNA]</scope>
    <source>
        <strain evidence="12 14">53M</strain>
    </source>
</reference>
<keyword evidence="15" id="KW-1185">Reference proteome</keyword>
<evidence type="ECO:0000313" key="13">
    <source>
        <dbReference type="EMBL" id="MCC8620993.1"/>
    </source>
</evidence>
<comment type="caution">
    <text evidence="12">The sequence shown here is derived from an EMBL/GenBank/DDBJ whole genome shotgun (WGS) entry which is preliminary data.</text>
</comment>
<sequence length="110" mass="11850">MSTLSTHVLDTASGRPAAGVTLRLFAGDTLRFAGLTNPDGRCPELTALTLPAGRYRLEFEVADYWHAAGVALTDPPFLEQVPIAFGIANDAHYHVPLLLSPYGYSTYRGS</sequence>
<dbReference type="GO" id="GO:0006144">
    <property type="term" value="P:purine nucleobase metabolic process"/>
    <property type="evidence" value="ECO:0007669"/>
    <property type="project" value="UniProtKB-KW"/>
</dbReference>
<accession>A0AAJ0IYP8</accession>
<dbReference type="InterPro" id="IPR000895">
    <property type="entry name" value="Transthyretin/HIU_hydrolase"/>
</dbReference>
<dbReference type="GO" id="GO:0033971">
    <property type="term" value="F:hydroxyisourate hydrolase activity"/>
    <property type="evidence" value="ECO:0007669"/>
    <property type="project" value="UniProtKB-EC"/>
</dbReference>
<dbReference type="NCBIfam" id="TIGR02962">
    <property type="entry name" value="hdxy_isourate"/>
    <property type="match status" value="1"/>
</dbReference>
<dbReference type="Gene3D" id="2.60.40.180">
    <property type="entry name" value="Transthyretin/hydroxyisourate hydrolase domain"/>
    <property type="match status" value="1"/>
</dbReference>
<dbReference type="InterPro" id="IPR023419">
    <property type="entry name" value="Transthyretin_CS"/>
</dbReference>
<dbReference type="EMBL" id="JSYJ01000049">
    <property type="protein sequence ID" value="KHM95147.1"/>
    <property type="molecule type" value="Genomic_DNA"/>
</dbReference>
<evidence type="ECO:0000256" key="3">
    <source>
        <dbReference type="ARBA" id="ARBA00009850"/>
    </source>
</evidence>
<keyword evidence="8 10" id="KW-0378">Hydrolase</keyword>
<dbReference type="PRINTS" id="PR00189">
    <property type="entry name" value="TRNSTHYRETIN"/>
</dbReference>
<dbReference type="Pfam" id="PF00576">
    <property type="entry name" value="Transthyretin"/>
    <property type="match status" value="1"/>
</dbReference>
<feature type="binding site" evidence="9">
    <location>
        <position position="107"/>
    </location>
    <ligand>
        <name>substrate</name>
    </ligand>
</feature>
<dbReference type="Proteomes" id="UP001430544">
    <property type="component" value="Unassembled WGS sequence"/>
</dbReference>
<feature type="domain" description="Transthyretin/hydroxyisourate hydrolase" evidence="11">
    <location>
        <begin position="1"/>
        <end position="109"/>
    </location>
</feature>
<dbReference type="CDD" id="cd05822">
    <property type="entry name" value="TLP_HIUase"/>
    <property type="match status" value="1"/>
</dbReference>
<protein>
    <recommendedName>
        <fullName evidence="6 10">5-hydroxyisourate hydrolase</fullName>
        <shortName evidence="10">HIU hydrolase</shortName>
        <shortName evidence="10">HIUHase</shortName>
        <ecNumber evidence="5 10">3.5.2.17</ecNumber>
    </recommendedName>
</protein>
<dbReference type="SUPFAM" id="SSF49472">
    <property type="entry name" value="Transthyretin (synonym: prealbumin)"/>
    <property type="match status" value="1"/>
</dbReference>
<dbReference type="InterPro" id="IPR036817">
    <property type="entry name" value="Transthyretin/HIU_hydrolase_sf"/>
</dbReference>
<evidence type="ECO:0000256" key="10">
    <source>
        <dbReference type="RuleBase" id="RU361270"/>
    </source>
</evidence>
<evidence type="ECO:0000313" key="14">
    <source>
        <dbReference type="Proteomes" id="UP000030969"/>
    </source>
</evidence>
<dbReference type="PANTHER" id="PTHR10395:SF7">
    <property type="entry name" value="5-HYDROXYISOURATE HYDROLASE"/>
    <property type="match status" value="1"/>
</dbReference>
<name>A0AAJ0IYP8_9XANT</name>
<evidence type="ECO:0000256" key="1">
    <source>
        <dbReference type="ARBA" id="ARBA00001043"/>
    </source>
</evidence>
<dbReference type="EMBL" id="JAJIUN010000011">
    <property type="protein sequence ID" value="MCC8620993.1"/>
    <property type="molecule type" value="Genomic_DNA"/>
</dbReference>
<comment type="subunit">
    <text evidence="4 10">Homotetramer.</text>
</comment>
<dbReference type="AlphaFoldDB" id="A0AAJ0IYP8"/>
<evidence type="ECO:0000313" key="12">
    <source>
        <dbReference type="EMBL" id="KHM95147.1"/>
    </source>
</evidence>
<dbReference type="InterPro" id="IPR014306">
    <property type="entry name" value="Hydroxyisourate_hydrolase"/>
</dbReference>
<evidence type="ECO:0000256" key="2">
    <source>
        <dbReference type="ARBA" id="ARBA00002704"/>
    </source>
</evidence>
<dbReference type="InterPro" id="IPR023416">
    <property type="entry name" value="Transthyretin/HIU_hydrolase_d"/>
</dbReference>
<evidence type="ECO:0000313" key="15">
    <source>
        <dbReference type="Proteomes" id="UP001430544"/>
    </source>
</evidence>
<evidence type="ECO:0000256" key="8">
    <source>
        <dbReference type="ARBA" id="ARBA00022801"/>
    </source>
</evidence>
<keyword evidence="7 10" id="KW-0659">Purine metabolism</keyword>
<feature type="binding site" evidence="9">
    <location>
        <position position="7"/>
    </location>
    <ligand>
        <name>substrate</name>
    </ligand>
</feature>
<feature type="binding site" evidence="9">
    <location>
        <position position="41"/>
    </location>
    <ligand>
        <name>substrate</name>
    </ligand>
</feature>
<comment type="catalytic activity">
    <reaction evidence="1 10">
        <text>5-hydroxyisourate + H2O = 5-hydroxy-2-oxo-4-ureido-2,5-dihydro-1H-imidazole-5-carboxylate + H(+)</text>
        <dbReference type="Rhea" id="RHEA:23736"/>
        <dbReference type="ChEBI" id="CHEBI:15377"/>
        <dbReference type="ChEBI" id="CHEBI:15378"/>
        <dbReference type="ChEBI" id="CHEBI:18072"/>
        <dbReference type="ChEBI" id="CHEBI:58639"/>
        <dbReference type="EC" id="3.5.2.17"/>
    </reaction>
</comment>
<evidence type="ECO:0000256" key="9">
    <source>
        <dbReference type="PIRSR" id="PIRSR600895-51"/>
    </source>
</evidence>
<evidence type="ECO:0000259" key="11">
    <source>
        <dbReference type="SMART" id="SM00095"/>
    </source>
</evidence>
<evidence type="ECO:0000256" key="7">
    <source>
        <dbReference type="ARBA" id="ARBA00022631"/>
    </source>
</evidence>
<proteinExistence type="inferred from homology"/>
<comment type="similarity">
    <text evidence="3 10">Belongs to the transthyretin family. 5-hydroxyisourate hydrolase subfamily.</text>
</comment>
<dbReference type="PROSITE" id="PS00769">
    <property type="entry name" value="TRANSTHYRETIN_2"/>
    <property type="match status" value="1"/>
</dbReference>
<evidence type="ECO:0000256" key="4">
    <source>
        <dbReference type="ARBA" id="ARBA00011881"/>
    </source>
</evidence>
<dbReference type="EC" id="3.5.2.17" evidence="5 10"/>
<evidence type="ECO:0000256" key="6">
    <source>
        <dbReference type="ARBA" id="ARBA00017539"/>
    </source>
</evidence>
<evidence type="ECO:0000256" key="5">
    <source>
        <dbReference type="ARBA" id="ARBA00012609"/>
    </source>
</evidence>
<reference evidence="13" key="2">
    <citation type="submission" date="2021-11" db="EMBL/GenBank/DDBJ databases">
        <title>Genome resources and taxonomic validation of 89 Xanthomonas strains.</title>
        <authorList>
            <person name="Tambong J.T."/>
        </authorList>
    </citation>
    <scope>NUCLEOTIDE SEQUENCE</scope>
    <source>
        <strain evidence="13">Bv 5-4A</strain>
    </source>
</reference>
<dbReference type="RefSeq" id="WP_039425221.1">
    <property type="nucleotide sequence ID" value="NZ_CP018470.1"/>
</dbReference>
<dbReference type="SMART" id="SM00095">
    <property type="entry name" value="TR_THY"/>
    <property type="match status" value="1"/>
</dbReference>
<comment type="function">
    <text evidence="2">Catalyzes the hydrolysis of 5-hydroxyisourate (HIU) to 2-oxo-4-hydroxy-4-carboxy-5-ureidoimidazoline (OHCU).</text>
</comment>
<dbReference type="Proteomes" id="UP000030969">
    <property type="component" value="Unassembled WGS sequence"/>
</dbReference>
<gene>
    <name evidence="13" type="primary">uraH</name>
    <name evidence="13" type="ORF">LN473_03085</name>
    <name evidence="12" type="ORF">OR61_09995</name>
</gene>
<dbReference type="PANTHER" id="PTHR10395">
    <property type="entry name" value="URICASE AND TRANSTHYRETIN-RELATED"/>
    <property type="match status" value="1"/>
</dbReference>